<evidence type="ECO:0000313" key="2">
    <source>
        <dbReference type="EMBL" id="KOR76464.1"/>
    </source>
</evidence>
<feature type="region of interest" description="Disordered" evidence="1">
    <location>
        <begin position="133"/>
        <end position="206"/>
    </location>
</feature>
<proteinExistence type="predicted"/>
<evidence type="ECO:0000313" key="3">
    <source>
        <dbReference type="Proteomes" id="UP000036932"/>
    </source>
</evidence>
<comment type="caution">
    <text evidence="2">The sequence shown here is derived from an EMBL/GenBank/DDBJ whole genome shotgun (WGS) entry which is preliminary data.</text>
</comment>
<reference evidence="3" key="1">
    <citation type="submission" date="2015-08" db="EMBL/GenBank/DDBJ databases">
        <title>Genome sequencing project for genomic taxonomy and phylogenomics of Bacillus-like bacteria.</title>
        <authorList>
            <person name="Liu B."/>
            <person name="Wang J."/>
            <person name="Zhu Y."/>
            <person name="Liu G."/>
            <person name="Chen Q."/>
            <person name="Chen Z."/>
            <person name="Lan J."/>
            <person name="Che J."/>
            <person name="Ge C."/>
            <person name="Shi H."/>
            <person name="Pan Z."/>
            <person name="Liu X."/>
        </authorList>
    </citation>
    <scope>NUCLEOTIDE SEQUENCE [LARGE SCALE GENOMIC DNA]</scope>
    <source>
        <strain evidence="3">FJAT-22460</strain>
    </source>
</reference>
<feature type="compositionally biased region" description="Low complexity" evidence="1">
    <location>
        <begin position="142"/>
        <end position="156"/>
    </location>
</feature>
<gene>
    <name evidence="2" type="ORF">AM231_26035</name>
</gene>
<evidence type="ECO:0000256" key="1">
    <source>
        <dbReference type="SAM" id="MobiDB-lite"/>
    </source>
</evidence>
<dbReference type="PATRIC" id="fig|1705565.3.peg.1408"/>
<keyword evidence="3" id="KW-1185">Reference proteome</keyword>
<dbReference type="EMBL" id="LIUT01000008">
    <property type="protein sequence ID" value="KOR76464.1"/>
    <property type="molecule type" value="Genomic_DNA"/>
</dbReference>
<sequence length="206" mass="22222">MNRVSKQKHLTITVEKGKQRFTVKSPLGGIGRFVIVVNDQFTNAPNTTQIASGAGKNSAAGNNAAIHSPNTYQQQSVGAGGIAKNLGLKDGKGHFSKDRSVKHHSKHAGKHIKHQKEVVLVINKQVVKLPKGSKNASATQIASGAGKSSTGGTNSAIESRSTRQQHAVGGGSGSKAINTDIKHRSRKFKGHEWKFRHDHRKKRRTY</sequence>
<protein>
    <submittedName>
        <fullName evidence="2">Uncharacterized protein</fullName>
    </submittedName>
</protein>
<feature type="compositionally biased region" description="Basic residues" evidence="1">
    <location>
        <begin position="196"/>
        <end position="206"/>
    </location>
</feature>
<dbReference type="AlphaFoldDB" id="A0A0M1N3C8"/>
<accession>A0A0M1N3C8</accession>
<name>A0A0M1N3C8_9BACL</name>
<organism evidence="2 3">
    <name type="scientific">Paenibacillus solani</name>
    <dbReference type="NCBI Taxonomy" id="1705565"/>
    <lineage>
        <taxon>Bacteria</taxon>
        <taxon>Bacillati</taxon>
        <taxon>Bacillota</taxon>
        <taxon>Bacilli</taxon>
        <taxon>Bacillales</taxon>
        <taxon>Paenibacillaceae</taxon>
        <taxon>Paenibacillus</taxon>
    </lineage>
</organism>
<dbReference type="Proteomes" id="UP000036932">
    <property type="component" value="Unassembled WGS sequence"/>
</dbReference>